<proteinExistence type="inferred from homology"/>
<dbReference type="GO" id="GO:0016020">
    <property type="term" value="C:membrane"/>
    <property type="evidence" value="ECO:0007669"/>
    <property type="project" value="UniProtKB-SubCell"/>
</dbReference>
<keyword evidence="4 6" id="KW-1133">Transmembrane helix</keyword>
<evidence type="ECO:0000256" key="7">
    <source>
        <dbReference type="SAM" id="Coils"/>
    </source>
</evidence>
<keyword evidence="2 6" id="KW-0813">Transport</keyword>
<evidence type="ECO:0000313" key="10">
    <source>
        <dbReference type="Proteomes" id="UP000251577"/>
    </source>
</evidence>
<gene>
    <name evidence="9" type="ORF">DLJ54_08225</name>
</gene>
<feature type="transmembrane region" description="Helical" evidence="6">
    <location>
        <begin position="39"/>
        <end position="61"/>
    </location>
</feature>
<evidence type="ECO:0000256" key="5">
    <source>
        <dbReference type="ARBA" id="ARBA00023136"/>
    </source>
</evidence>
<feature type="transmembrane region" description="Helical" evidence="6">
    <location>
        <begin position="437"/>
        <end position="457"/>
    </location>
</feature>
<dbReference type="Proteomes" id="UP000251577">
    <property type="component" value="Unassembled WGS sequence"/>
</dbReference>
<evidence type="ECO:0000256" key="2">
    <source>
        <dbReference type="ARBA" id="ARBA00022448"/>
    </source>
</evidence>
<accession>A0A364V498</accession>
<evidence type="ECO:0000256" key="6">
    <source>
        <dbReference type="RuleBase" id="RU363058"/>
    </source>
</evidence>
<feature type="transmembrane region" description="Helical" evidence="6">
    <location>
        <begin position="528"/>
        <end position="552"/>
    </location>
</feature>
<evidence type="ECO:0000313" key="9">
    <source>
        <dbReference type="EMBL" id="RAV31464.1"/>
    </source>
</evidence>
<evidence type="ECO:0000256" key="8">
    <source>
        <dbReference type="SAM" id="MobiDB-lite"/>
    </source>
</evidence>
<dbReference type="AlphaFoldDB" id="A0A364V498"/>
<feature type="coiled-coil region" evidence="7">
    <location>
        <begin position="241"/>
        <end position="268"/>
    </location>
</feature>
<feature type="compositionally biased region" description="Polar residues" evidence="8">
    <location>
        <begin position="1"/>
        <end position="11"/>
    </location>
</feature>
<evidence type="ECO:0000256" key="4">
    <source>
        <dbReference type="ARBA" id="ARBA00022989"/>
    </source>
</evidence>
<dbReference type="PANTHER" id="PTHR11101:SF80">
    <property type="entry name" value="PHOSPHATE TRANSPORTER"/>
    <property type="match status" value="1"/>
</dbReference>
<organism evidence="9 10">
    <name type="scientific">Corynebacterium heidelbergense</name>
    <dbReference type="NCBI Taxonomy" id="2055947"/>
    <lineage>
        <taxon>Bacteria</taxon>
        <taxon>Bacillati</taxon>
        <taxon>Actinomycetota</taxon>
        <taxon>Actinomycetes</taxon>
        <taxon>Mycobacteriales</taxon>
        <taxon>Corynebacteriaceae</taxon>
        <taxon>Corynebacterium</taxon>
    </lineage>
</organism>
<name>A0A364V498_9CORY</name>
<dbReference type="EMBL" id="QHCV01000091">
    <property type="protein sequence ID" value="RAV31464.1"/>
    <property type="molecule type" value="Genomic_DNA"/>
</dbReference>
<dbReference type="Pfam" id="PF01384">
    <property type="entry name" value="PHO4"/>
    <property type="match status" value="1"/>
</dbReference>
<feature type="transmembrane region" description="Helical" evidence="6">
    <location>
        <begin position="67"/>
        <end position="88"/>
    </location>
</feature>
<feature type="region of interest" description="Disordered" evidence="8">
    <location>
        <begin position="1"/>
        <end position="32"/>
    </location>
</feature>
<keyword evidence="10" id="KW-1185">Reference proteome</keyword>
<evidence type="ECO:0000256" key="1">
    <source>
        <dbReference type="ARBA" id="ARBA00004141"/>
    </source>
</evidence>
<reference evidence="9 10" key="1">
    <citation type="journal article" date="2018" name="Syst. Appl. Microbiol.">
        <title>Corynebacterium heidelbergense sp. nov., isolated from the preen glands of Egyptian geese (Alopochen aegyptiacus).</title>
        <authorList>
            <person name="Braun M.S."/>
            <person name="Wang E."/>
            <person name="Zimmermann S."/>
            <person name="Wink M."/>
        </authorList>
    </citation>
    <scope>NUCLEOTIDE SEQUENCE [LARGE SCALE GENOMIC DNA]</scope>
    <source>
        <strain evidence="9 10">647</strain>
    </source>
</reference>
<keyword evidence="5 6" id="KW-0472">Membrane</keyword>
<keyword evidence="6" id="KW-0592">Phosphate transport</keyword>
<dbReference type="PANTHER" id="PTHR11101">
    <property type="entry name" value="PHOSPHATE TRANSPORTER"/>
    <property type="match status" value="1"/>
</dbReference>
<comment type="similarity">
    <text evidence="6">Belongs to the inorganic phosphate transporter (PiT) (TC 2.A.20) family.</text>
</comment>
<feature type="transmembrane region" description="Helical" evidence="6">
    <location>
        <begin position="503"/>
        <end position="522"/>
    </location>
</feature>
<dbReference type="InterPro" id="IPR001204">
    <property type="entry name" value="Phos_transporter"/>
</dbReference>
<keyword evidence="7" id="KW-0175">Coiled coil</keyword>
<feature type="transmembrane region" description="Helical" evidence="6">
    <location>
        <begin position="180"/>
        <end position="200"/>
    </location>
</feature>
<protein>
    <recommendedName>
        <fullName evidence="6">Phosphate transporter</fullName>
    </recommendedName>
</protein>
<evidence type="ECO:0000256" key="3">
    <source>
        <dbReference type="ARBA" id="ARBA00022692"/>
    </source>
</evidence>
<feature type="transmembrane region" description="Helical" evidence="6">
    <location>
        <begin position="212"/>
        <end position="230"/>
    </location>
</feature>
<feature type="transmembrane region" description="Helical" evidence="6">
    <location>
        <begin position="149"/>
        <end position="168"/>
    </location>
</feature>
<sequence>MSSAPTQSPHGTPTDPSPVGNSQEAPATPVSEKKSSDKWWHLAFGLLLLATVITFGMWIVGYVNNSAHYAVLAVTVGFGLFMAFNIGGNDVANSFGTSVGAGTLSMKQALMVAAVFEVGGAVLAGGGVTETVRSGIVDLKGVPLSPMDFAYIMISALLGAALWLLVATKMGWPVSTTHSIVGGIVGAALTTGFLTGTGGWEMVQWSQIGQIVISWFLSPVLGGLAAYALFRAIKVGILSYNDRADEMLRQLRQRKIEHRKQHKQAFERLSELQQIAYTNAMARDAVTVSATDFDRDELESDYYKELYELQDQAEDLDAHKALEAWVPLLAAAGAVIITSMLLFKGLHNLELNLSTFNTFLIMLMVGAAVWMAVFIYAKTLKNTNLGRSTFLLFSWMQVFTASAFAFSHGSNDIANAVGPFAAVVDVLATGQVNAKAAVPAALMAASGIALVAGLWFIGRNVITTVGSGLTSIHPASGFAAELSAAAVVMGASLLGLPVSSTHILIGAILGVGLVNKAANWGLMKPIALAWVITVPASAAVGAVAVAVLRAILGS</sequence>
<feature type="transmembrane region" description="Helical" evidence="6">
    <location>
        <begin position="324"/>
        <end position="343"/>
    </location>
</feature>
<feature type="transmembrane region" description="Helical" evidence="6">
    <location>
        <begin position="109"/>
        <end position="129"/>
    </location>
</feature>
<dbReference type="GO" id="GO:0035435">
    <property type="term" value="P:phosphate ion transmembrane transport"/>
    <property type="evidence" value="ECO:0007669"/>
    <property type="project" value="TreeGrafter"/>
</dbReference>
<comment type="subcellular location">
    <subcellularLocation>
        <location evidence="1 6">Membrane</location>
        <topology evidence="1 6">Multi-pass membrane protein</topology>
    </subcellularLocation>
</comment>
<comment type="caution">
    <text evidence="9">The sequence shown here is derived from an EMBL/GenBank/DDBJ whole genome shotgun (WGS) entry which is preliminary data.</text>
</comment>
<feature type="transmembrane region" description="Helical" evidence="6">
    <location>
        <begin position="355"/>
        <end position="377"/>
    </location>
</feature>
<keyword evidence="3 6" id="KW-0812">Transmembrane</keyword>
<feature type="transmembrane region" description="Helical" evidence="6">
    <location>
        <begin position="389"/>
        <end position="407"/>
    </location>
</feature>
<dbReference type="RefSeq" id="WP_113631252.1">
    <property type="nucleotide sequence ID" value="NZ_QHCV01000091.1"/>
</dbReference>
<dbReference type="GO" id="GO:0005315">
    <property type="term" value="F:phosphate transmembrane transporter activity"/>
    <property type="evidence" value="ECO:0007669"/>
    <property type="project" value="InterPro"/>
</dbReference>